<name>U4ULE3_DENPD</name>
<gene>
    <name evidence="1" type="ORF">D910_12147</name>
</gene>
<dbReference type="OrthoDB" id="8178672at2759"/>
<dbReference type="Proteomes" id="UP000030742">
    <property type="component" value="Unassembled WGS sequence"/>
</dbReference>
<sequence>MMGVFQVEFKEQVPTVIGWPVVLPPEKDALTLAMKAVLQAKNPNPLLGQEKTFIVLIPGGVIGAASDSDWIGGGFSPGKRCANLGDEGCANGGVPGAAADTDWIDGGYSPGKRCANLGDEGCVTGGVSGAGSDSDWISGGFSPGKRCANLGDEGCANAGVEGAGSDADWLSGDFNPGRR</sequence>
<proteinExistence type="predicted"/>
<evidence type="ECO:0000313" key="1">
    <source>
        <dbReference type="EMBL" id="ERL94874.1"/>
    </source>
</evidence>
<dbReference type="AlphaFoldDB" id="U4ULE3"/>
<dbReference type="EMBL" id="KB632399">
    <property type="protein sequence ID" value="ERL94874.1"/>
    <property type="molecule type" value="Genomic_DNA"/>
</dbReference>
<reference evidence="1 2" key="1">
    <citation type="journal article" date="2013" name="Genome Biol.">
        <title>Draft genome of the mountain pine beetle, Dendroctonus ponderosae Hopkins, a major forest pest.</title>
        <authorList>
            <person name="Keeling C.I."/>
            <person name="Yuen M.M."/>
            <person name="Liao N.Y."/>
            <person name="Docking T.R."/>
            <person name="Chan S.K."/>
            <person name="Taylor G.A."/>
            <person name="Palmquist D.L."/>
            <person name="Jackman S.D."/>
            <person name="Nguyen A."/>
            <person name="Li M."/>
            <person name="Henderson H."/>
            <person name="Janes J.K."/>
            <person name="Zhao Y."/>
            <person name="Pandoh P."/>
            <person name="Moore R."/>
            <person name="Sperling F.A."/>
            <person name="Huber D.P."/>
            <person name="Birol I."/>
            <person name="Jones S.J."/>
            <person name="Bohlmann J."/>
        </authorList>
    </citation>
    <scope>NUCLEOTIDE SEQUENCE</scope>
</reference>
<protein>
    <submittedName>
        <fullName evidence="1">Uncharacterized protein</fullName>
    </submittedName>
</protein>
<organism evidence="1 2">
    <name type="scientific">Dendroctonus ponderosae</name>
    <name type="common">Mountain pine beetle</name>
    <dbReference type="NCBI Taxonomy" id="77166"/>
    <lineage>
        <taxon>Eukaryota</taxon>
        <taxon>Metazoa</taxon>
        <taxon>Ecdysozoa</taxon>
        <taxon>Arthropoda</taxon>
        <taxon>Hexapoda</taxon>
        <taxon>Insecta</taxon>
        <taxon>Pterygota</taxon>
        <taxon>Neoptera</taxon>
        <taxon>Endopterygota</taxon>
        <taxon>Coleoptera</taxon>
        <taxon>Polyphaga</taxon>
        <taxon>Cucujiformia</taxon>
        <taxon>Curculionidae</taxon>
        <taxon>Scolytinae</taxon>
        <taxon>Dendroctonus</taxon>
    </lineage>
</organism>
<accession>U4ULE3</accession>
<evidence type="ECO:0000313" key="2">
    <source>
        <dbReference type="Proteomes" id="UP000030742"/>
    </source>
</evidence>